<reference evidence="2" key="1">
    <citation type="submission" date="2010-02" db="EMBL/GenBank/DDBJ databases">
        <title>Ecomicrodiversity of the genus Marichromatium using multigene approach.</title>
        <authorList>
            <person name="Shivali K."/>
            <person name="Sasikala C."/>
            <person name="Ramana C.V."/>
        </authorList>
    </citation>
    <scope>NUCLEOTIDE SEQUENCE</scope>
    <source>
        <strain evidence="2">JA498</strain>
    </source>
</reference>
<feature type="non-terminal residue" evidence="2">
    <location>
        <position position="132"/>
    </location>
</feature>
<accession>E8ZB44</accession>
<dbReference type="GO" id="GO:0016787">
    <property type="term" value="F:hydrolase activity"/>
    <property type="evidence" value="ECO:0007669"/>
    <property type="project" value="UniProtKB-KW"/>
</dbReference>
<dbReference type="AlphaFoldDB" id="E8ZB44"/>
<feature type="compositionally biased region" description="Basic and acidic residues" evidence="1">
    <location>
        <begin position="34"/>
        <end position="47"/>
    </location>
</feature>
<keyword evidence="2" id="KW-0378">Hydrolase</keyword>
<feature type="non-terminal residue" evidence="2">
    <location>
        <position position="1"/>
    </location>
</feature>
<evidence type="ECO:0000313" key="2">
    <source>
        <dbReference type="EMBL" id="CBJ49372.1"/>
    </source>
</evidence>
<protein>
    <submittedName>
        <fullName evidence="2">Sulfate thioesterase/sulfate thiohydrolase</fullName>
    </submittedName>
</protein>
<evidence type="ECO:0000256" key="1">
    <source>
        <dbReference type="SAM" id="MobiDB-lite"/>
    </source>
</evidence>
<organism evidence="2">
    <name type="scientific">Marichromatium sp. JA498</name>
    <dbReference type="NCBI Taxonomy" id="675865"/>
    <lineage>
        <taxon>Bacteria</taxon>
        <taxon>Pseudomonadati</taxon>
        <taxon>Pseudomonadota</taxon>
        <taxon>Gammaproteobacteria</taxon>
        <taxon>Chromatiales</taxon>
        <taxon>Chromatiaceae</taxon>
        <taxon>Marichromatium</taxon>
    </lineage>
</organism>
<proteinExistence type="predicted"/>
<feature type="region of interest" description="Disordered" evidence="1">
    <location>
        <begin position="34"/>
        <end position="55"/>
    </location>
</feature>
<gene>
    <name evidence="2" type="primary">soxB</name>
</gene>
<sequence>HHQRRALALTHPIDDLLQPPLLDAEGPVGDETARIGDRGIGEGLADHRHPHPAGLADHIGVEGQPEVLVEAGEVLEAIVEQRLLAHLDVLRDEVAGEGGDVVDHLGIAIGELPVPGHHVDAEQVAGADHSAP</sequence>
<dbReference type="EMBL" id="FN666592">
    <property type="protein sequence ID" value="CBJ49372.1"/>
    <property type="molecule type" value="Genomic_DNA"/>
</dbReference>
<name>E8ZB44_9GAMM</name>